<dbReference type="STRING" id="2518989.IMCC3088_236"/>
<evidence type="ECO:0000256" key="1">
    <source>
        <dbReference type="ARBA" id="ARBA00022603"/>
    </source>
</evidence>
<name>F3KZC5_9GAMM</name>
<dbReference type="SUPFAM" id="SSF53335">
    <property type="entry name" value="S-adenosyl-L-methionine-dependent methyltransferases"/>
    <property type="match status" value="1"/>
</dbReference>
<dbReference type="Gene3D" id="3.40.50.150">
    <property type="entry name" value="Vaccinia Virus protein VP39"/>
    <property type="match status" value="1"/>
</dbReference>
<dbReference type="Pfam" id="PF06325">
    <property type="entry name" value="PrmA"/>
    <property type="match status" value="1"/>
</dbReference>
<dbReference type="EMBL" id="AEIG01000011">
    <property type="protein sequence ID" value="EGG30612.1"/>
    <property type="molecule type" value="Genomic_DNA"/>
</dbReference>
<proteinExistence type="predicted"/>
<comment type="caution">
    <text evidence="3">The sequence shown here is derived from an EMBL/GenBank/DDBJ whole genome shotgun (WGS) entry which is preliminary data.</text>
</comment>
<protein>
    <recommendedName>
        <fullName evidence="5">Methyltransferase</fullName>
    </recommendedName>
</protein>
<dbReference type="InterPro" id="IPR029063">
    <property type="entry name" value="SAM-dependent_MTases_sf"/>
</dbReference>
<keyword evidence="4" id="KW-1185">Reference proteome</keyword>
<sequence length="150" mass="16146">MLEHPEIVKDQTVIDFGAGCGIVAIAAALAGARRVVACDLDPNALAACEVNAERNGVNLEYSGDVSDLLVDASMTSAIITVADVFYDRNNLPLLDKFNAFFKQVLVADSRLKGMPLPGLRVLGVEASHTVPDLDESIEFNRVTLYRTVEP</sequence>
<gene>
    <name evidence="3" type="ORF">IMCC3088_236</name>
</gene>
<dbReference type="Proteomes" id="UP000005615">
    <property type="component" value="Unassembled WGS sequence"/>
</dbReference>
<dbReference type="PANTHER" id="PTHR43648:SF1">
    <property type="entry name" value="ELECTRON TRANSFER FLAVOPROTEIN BETA SUBUNIT LYSINE METHYLTRANSFERASE"/>
    <property type="match status" value="1"/>
</dbReference>
<dbReference type="PANTHER" id="PTHR43648">
    <property type="entry name" value="ELECTRON TRANSFER FLAVOPROTEIN BETA SUBUNIT LYSINE METHYLTRANSFERASE"/>
    <property type="match status" value="1"/>
</dbReference>
<keyword evidence="1" id="KW-0489">Methyltransferase</keyword>
<dbReference type="GO" id="GO:0032259">
    <property type="term" value="P:methylation"/>
    <property type="evidence" value="ECO:0007669"/>
    <property type="project" value="UniProtKB-KW"/>
</dbReference>
<dbReference type="GO" id="GO:0016279">
    <property type="term" value="F:protein-lysine N-methyltransferase activity"/>
    <property type="evidence" value="ECO:0007669"/>
    <property type="project" value="TreeGrafter"/>
</dbReference>
<dbReference type="InterPro" id="IPR050078">
    <property type="entry name" value="Ribosomal_L11_MeTrfase_PrmA"/>
</dbReference>
<keyword evidence="2" id="KW-0808">Transferase</keyword>
<evidence type="ECO:0008006" key="5">
    <source>
        <dbReference type="Google" id="ProtNLM"/>
    </source>
</evidence>
<dbReference type="eggNOG" id="COG3897">
    <property type="taxonomic scope" value="Bacteria"/>
</dbReference>
<evidence type="ECO:0000313" key="4">
    <source>
        <dbReference type="Proteomes" id="UP000005615"/>
    </source>
</evidence>
<reference evidence="3 4" key="1">
    <citation type="journal article" date="2011" name="J. Bacteriol.">
        <title>Genome sequence of strain IMCC3088, a proteorhodopsin-containing marine bacterium belonging to the OM60/NOR5 clade.</title>
        <authorList>
            <person name="Jang Y."/>
            <person name="Oh H.M."/>
            <person name="Kang I."/>
            <person name="Lee K."/>
            <person name="Yang S.J."/>
            <person name="Cho J.C."/>
        </authorList>
    </citation>
    <scope>NUCLEOTIDE SEQUENCE [LARGE SCALE GENOMIC DNA]</scope>
    <source>
        <strain evidence="3 4">IMCC3088</strain>
    </source>
</reference>
<evidence type="ECO:0000313" key="3">
    <source>
        <dbReference type="EMBL" id="EGG30612.1"/>
    </source>
</evidence>
<accession>F3KZC5</accession>
<dbReference type="AlphaFoldDB" id="F3KZC5"/>
<evidence type="ECO:0000256" key="2">
    <source>
        <dbReference type="ARBA" id="ARBA00022679"/>
    </source>
</evidence>
<organism evidence="3 4">
    <name type="scientific">Aequoribacter fuscus</name>
    <dbReference type="NCBI Taxonomy" id="2518989"/>
    <lineage>
        <taxon>Bacteria</taxon>
        <taxon>Pseudomonadati</taxon>
        <taxon>Pseudomonadota</taxon>
        <taxon>Gammaproteobacteria</taxon>
        <taxon>Cellvibrionales</taxon>
        <taxon>Halieaceae</taxon>
        <taxon>Aequoribacter</taxon>
    </lineage>
</organism>